<proteinExistence type="predicted"/>
<dbReference type="Proteomes" id="UP000504882">
    <property type="component" value="Unassembled WGS sequence"/>
</dbReference>
<accession>A0ABY2DXP4</accession>
<evidence type="ECO:0000313" key="2">
    <source>
        <dbReference type="Proteomes" id="UP000504882"/>
    </source>
</evidence>
<reference evidence="1 2" key="1">
    <citation type="submission" date="2019-03" db="EMBL/GenBank/DDBJ databases">
        <title>Genomic features of bacteria from cold environments.</title>
        <authorList>
            <person name="Shen L."/>
        </authorList>
    </citation>
    <scope>NUCLEOTIDE SEQUENCE [LARGE SCALE GENOMIC DNA]</scope>
    <source>
        <strain evidence="2">T3246-1</strain>
    </source>
</reference>
<dbReference type="InterPro" id="IPR014729">
    <property type="entry name" value="Rossmann-like_a/b/a_fold"/>
</dbReference>
<evidence type="ECO:0008006" key="3">
    <source>
        <dbReference type="Google" id="ProtNLM"/>
    </source>
</evidence>
<sequence>MPTILVLTEEALRESDVKKILHLHDDPEARFEVLVPADTERNVITDIIDHLSLFEMHKAWDSLTHRTDAQTARSEADTALNTSLDRFSAVGAEASGSVIADDPLPALTQAVNNLRADELIVVTRPHAVEDTFHQDWASRAREELGVPVLHFYSGTDFVG</sequence>
<dbReference type="SUPFAM" id="SSF52402">
    <property type="entry name" value="Adenine nucleotide alpha hydrolases-like"/>
    <property type="match status" value="1"/>
</dbReference>
<dbReference type="EMBL" id="SMNA01000014">
    <property type="protein sequence ID" value="TDE88906.1"/>
    <property type="molecule type" value="Genomic_DNA"/>
</dbReference>
<dbReference type="RefSeq" id="WP_133109765.1">
    <property type="nucleotide sequence ID" value="NZ_SMNA01000014.1"/>
</dbReference>
<keyword evidence="2" id="KW-1185">Reference proteome</keyword>
<gene>
    <name evidence="1" type="ORF">EXU48_21565</name>
</gene>
<name>A0ABY2DXP4_9MICO</name>
<comment type="caution">
    <text evidence="1">The sequence shown here is derived from an EMBL/GenBank/DDBJ whole genome shotgun (WGS) entry which is preliminary data.</text>
</comment>
<organism evidence="1 2">
    <name type="scientific">Occultella glacieicola</name>
    <dbReference type="NCBI Taxonomy" id="2518684"/>
    <lineage>
        <taxon>Bacteria</taxon>
        <taxon>Bacillati</taxon>
        <taxon>Actinomycetota</taxon>
        <taxon>Actinomycetes</taxon>
        <taxon>Micrococcales</taxon>
        <taxon>Ruaniaceae</taxon>
        <taxon>Occultella</taxon>
    </lineage>
</organism>
<protein>
    <recommendedName>
        <fullName evidence="3">UspA domain-containing protein</fullName>
    </recommendedName>
</protein>
<dbReference type="Gene3D" id="3.40.50.620">
    <property type="entry name" value="HUPs"/>
    <property type="match status" value="1"/>
</dbReference>
<evidence type="ECO:0000313" key="1">
    <source>
        <dbReference type="EMBL" id="TDE88906.1"/>
    </source>
</evidence>